<dbReference type="AlphaFoldDB" id="A0A2T3ZKK2"/>
<gene>
    <name evidence="2" type="ORF">M441DRAFT_23558</name>
</gene>
<name>A0A2T3ZKK2_TRIA4</name>
<dbReference type="Proteomes" id="UP000240493">
    <property type="component" value="Unassembled WGS sequence"/>
</dbReference>
<sequence length="65" mass="7189">MDSGNNQQKKEGEKQFSIQPIQDNTSPDPKFAAHQANPGPAMAKNMPPVQGTKAERQARKEELNK</sequence>
<keyword evidence="3" id="KW-1185">Reference proteome</keyword>
<dbReference type="OrthoDB" id="2532734at2759"/>
<evidence type="ECO:0000256" key="1">
    <source>
        <dbReference type="SAM" id="MobiDB-lite"/>
    </source>
</evidence>
<feature type="region of interest" description="Disordered" evidence="1">
    <location>
        <begin position="1"/>
        <end position="65"/>
    </location>
</feature>
<dbReference type="EMBL" id="KZ679257">
    <property type="protein sequence ID" value="PTB45334.1"/>
    <property type="molecule type" value="Genomic_DNA"/>
</dbReference>
<evidence type="ECO:0000313" key="3">
    <source>
        <dbReference type="Proteomes" id="UP000240493"/>
    </source>
</evidence>
<reference evidence="2 3" key="1">
    <citation type="submission" date="2016-07" db="EMBL/GenBank/DDBJ databases">
        <title>Multiple horizontal gene transfer events from other fungi enriched the ability of initially mycotrophic Trichoderma (Ascomycota) to feed on dead plant biomass.</title>
        <authorList>
            <consortium name="DOE Joint Genome Institute"/>
            <person name="Aerts A."/>
            <person name="Atanasova L."/>
            <person name="Chenthamara K."/>
            <person name="Zhang J."/>
            <person name="Grujic M."/>
            <person name="Henrissat B."/>
            <person name="Kuo A."/>
            <person name="Salamov A."/>
            <person name="Lipzen A."/>
            <person name="Labutti K."/>
            <person name="Barry K."/>
            <person name="Miao Y."/>
            <person name="Rahimi M.J."/>
            <person name="Shen Q."/>
            <person name="Grigoriev I.V."/>
            <person name="Kubicek C.P."/>
            <person name="Druzhinina I.S."/>
        </authorList>
    </citation>
    <scope>NUCLEOTIDE SEQUENCE [LARGE SCALE GENOMIC DNA]</scope>
    <source>
        <strain evidence="2 3">CBS 433.97</strain>
    </source>
</reference>
<organism evidence="2 3">
    <name type="scientific">Trichoderma asperellum (strain ATCC 204424 / CBS 433.97 / NBRC 101777)</name>
    <dbReference type="NCBI Taxonomy" id="1042311"/>
    <lineage>
        <taxon>Eukaryota</taxon>
        <taxon>Fungi</taxon>
        <taxon>Dikarya</taxon>
        <taxon>Ascomycota</taxon>
        <taxon>Pezizomycotina</taxon>
        <taxon>Sordariomycetes</taxon>
        <taxon>Hypocreomycetidae</taxon>
        <taxon>Hypocreales</taxon>
        <taxon>Hypocreaceae</taxon>
        <taxon>Trichoderma</taxon>
    </lineage>
</organism>
<protein>
    <submittedName>
        <fullName evidence="2">Uncharacterized protein</fullName>
    </submittedName>
</protein>
<accession>A0A2T3ZKK2</accession>
<evidence type="ECO:0000313" key="2">
    <source>
        <dbReference type="EMBL" id="PTB45334.1"/>
    </source>
</evidence>
<feature type="compositionally biased region" description="Basic and acidic residues" evidence="1">
    <location>
        <begin position="53"/>
        <end position="65"/>
    </location>
</feature>
<proteinExistence type="predicted"/>
<feature type="compositionally biased region" description="Polar residues" evidence="1">
    <location>
        <begin position="16"/>
        <end position="27"/>
    </location>
</feature>